<name>A0A4Y7IZ29_PAPSO</name>
<dbReference type="AlphaFoldDB" id="A0A4Y7IZ29"/>
<reference evidence="1 2" key="1">
    <citation type="journal article" date="2018" name="Science">
        <title>The opium poppy genome and morphinan production.</title>
        <authorList>
            <person name="Guo L."/>
            <person name="Winzer T."/>
            <person name="Yang X."/>
            <person name="Li Y."/>
            <person name="Ning Z."/>
            <person name="He Z."/>
            <person name="Teodor R."/>
            <person name="Lu Y."/>
            <person name="Bowser T.A."/>
            <person name="Graham I.A."/>
            <person name="Ye K."/>
        </authorList>
    </citation>
    <scope>NUCLEOTIDE SEQUENCE [LARGE SCALE GENOMIC DNA]</scope>
    <source>
        <strain evidence="2">cv. HN1</strain>
        <tissue evidence="1">Leaves</tissue>
    </source>
</reference>
<proteinExistence type="predicted"/>
<protein>
    <submittedName>
        <fullName evidence="1">Uncharacterized protein</fullName>
    </submittedName>
</protein>
<accession>A0A4Y7IZ29</accession>
<evidence type="ECO:0000313" key="1">
    <source>
        <dbReference type="EMBL" id="RZC52675.1"/>
    </source>
</evidence>
<evidence type="ECO:0000313" key="2">
    <source>
        <dbReference type="Proteomes" id="UP000316621"/>
    </source>
</evidence>
<gene>
    <name evidence="1" type="ORF">C5167_021102</name>
</gene>
<keyword evidence="2" id="KW-1185">Reference proteome</keyword>
<dbReference type="Gramene" id="RZC52675">
    <property type="protein sequence ID" value="RZC52675"/>
    <property type="gene ID" value="C5167_021102"/>
</dbReference>
<sequence>MADPWMSLEKWVPRGSSLALCSHLGCVGTNQETRNMLYPKVHPGNIYRIRGILFAIPRVMLPQN</sequence>
<dbReference type="Proteomes" id="UP000316621">
    <property type="component" value="Chromosome 2"/>
</dbReference>
<dbReference type="EMBL" id="CM010716">
    <property type="protein sequence ID" value="RZC52675.1"/>
    <property type="molecule type" value="Genomic_DNA"/>
</dbReference>
<organism evidence="1 2">
    <name type="scientific">Papaver somniferum</name>
    <name type="common">Opium poppy</name>
    <dbReference type="NCBI Taxonomy" id="3469"/>
    <lineage>
        <taxon>Eukaryota</taxon>
        <taxon>Viridiplantae</taxon>
        <taxon>Streptophyta</taxon>
        <taxon>Embryophyta</taxon>
        <taxon>Tracheophyta</taxon>
        <taxon>Spermatophyta</taxon>
        <taxon>Magnoliopsida</taxon>
        <taxon>Ranunculales</taxon>
        <taxon>Papaveraceae</taxon>
        <taxon>Papaveroideae</taxon>
        <taxon>Papaver</taxon>
    </lineage>
</organism>